<evidence type="ECO:0008006" key="4">
    <source>
        <dbReference type="Google" id="ProtNLM"/>
    </source>
</evidence>
<dbReference type="Proteomes" id="UP001303115">
    <property type="component" value="Unassembled WGS sequence"/>
</dbReference>
<protein>
    <recommendedName>
        <fullName evidence="4">Chromosome transmission fidelity protein 4</fullName>
    </recommendedName>
</protein>
<evidence type="ECO:0000313" key="3">
    <source>
        <dbReference type="Proteomes" id="UP001303115"/>
    </source>
</evidence>
<comment type="caution">
    <text evidence="2">The sequence shown here is derived from an EMBL/GenBank/DDBJ whole genome shotgun (WGS) entry which is preliminary data.</text>
</comment>
<dbReference type="InterPro" id="IPR031342">
    <property type="entry name" value="Mug163-like"/>
</dbReference>
<organism evidence="2 3">
    <name type="scientific">Parachaetomium inaequale</name>
    <dbReference type="NCBI Taxonomy" id="2588326"/>
    <lineage>
        <taxon>Eukaryota</taxon>
        <taxon>Fungi</taxon>
        <taxon>Dikarya</taxon>
        <taxon>Ascomycota</taxon>
        <taxon>Pezizomycotina</taxon>
        <taxon>Sordariomycetes</taxon>
        <taxon>Sordariomycetidae</taxon>
        <taxon>Sordariales</taxon>
        <taxon>Chaetomiaceae</taxon>
        <taxon>Parachaetomium</taxon>
    </lineage>
</organism>
<sequence>MSAPARILRCPLHGSAARVSSTTACAGASPWRPAPAIERRHRPAAPTRHLSTTTRPPRTAPLPSAPRKSLTTLQEPTPRPNPLPDTIALFTCHPPLLSPEPGNTKPPDERKSPPPQQILSPLITLHLFPSTHPHLPTVTGRVAYIAALWSSPIAWNRVPLVGNVRLEILSERMVDTPVYASLPGGRRPEGACGEQLIVRWRTVGGGGRKVRGWFSNKGFGGGGGDGDGKGGRGDKNEGRIGGGIQQGKGEEGGKAPVGMAQAVGASSKEFTGLFIFDFDSEGRILSHTIEHVQEGGQWEKGVGAKVVGLTDWLLGGIKGGDAPCPAFARARFRKGRT</sequence>
<reference evidence="3" key="1">
    <citation type="journal article" date="2023" name="Mol. Phylogenet. Evol.">
        <title>Genome-scale phylogeny and comparative genomics of the fungal order Sordariales.</title>
        <authorList>
            <person name="Hensen N."/>
            <person name="Bonometti L."/>
            <person name="Westerberg I."/>
            <person name="Brannstrom I.O."/>
            <person name="Guillou S."/>
            <person name="Cros-Aarteil S."/>
            <person name="Calhoun S."/>
            <person name="Haridas S."/>
            <person name="Kuo A."/>
            <person name="Mondo S."/>
            <person name="Pangilinan J."/>
            <person name="Riley R."/>
            <person name="LaButti K."/>
            <person name="Andreopoulos B."/>
            <person name="Lipzen A."/>
            <person name="Chen C."/>
            <person name="Yan M."/>
            <person name="Daum C."/>
            <person name="Ng V."/>
            <person name="Clum A."/>
            <person name="Steindorff A."/>
            <person name="Ohm R.A."/>
            <person name="Martin F."/>
            <person name="Silar P."/>
            <person name="Natvig D.O."/>
            <person name="Lalanne C."/>
            <person name="Gautier V."/>
            <person name="Ament-Velasquez S.L."/>
            <person name="Kruys A."/>
            <person name="Hutchinson M.I."/>
            <person name="Powell A.J."/>
            <person name="Barry K."/>
            <person name="Miller A.N."/>
            <person name="Grigoriev I.V."/>
            <person name="Debuchy R."/>
            <person name="Gladieux P."/>
            <person name="Hiltunen Thoren M."/>
            <person name="Johannesson H."/>
        </authorList>
    </citation>
    <scope>NUCLEOTIDE SEQUENCE [LARGE SCALE GENOMIC DNA]</scope>
    <source>
        <strain evidence="3">CBS 284.82</strain>
    </source>
</reference>
<dbReference type="AlphaFoldDB" id="A0AAN6PCJ2"/>
<proteinExistence type="predicted"/>
<evidence type="ECO:0000256" key="1">
    <source>
        <dbReference type="SAM" id="MobiDB-lite"/>
    </source>
</evidence>
<dbReference type="EMBL" id="MU854505">
    <property type="protein sequence ID" value="KAK4033876.1"/>
    <property type="molecule type" value="Genomic_DNA"/>
</dbReference>
<feature type="region of interest" description="Disordered" evidence="1">
    <location>
        <begin position="24"/>
        <end position="117"/>
    </location>
</feature>
<evidence type="ECO:0000313" key="2">
    <source>
        <dbReference type="EMBL" id="KAK4033876.1"/>
    </source>
</evidence>
<keyword evidence="3" id="KW-1185">Reference proteome</keyword>
<dbReference type="Pfam" id="PF17119">
    <property type="entry name" value="MMU163"/>
    <property type="match status" value="1"/>
</dbReference>
<accession>A0AAN6PCJ2</accession>
<name>A0AAN6PCJ2_9PEZI</name>
<gene>
    <name evidence="2" type="ORF">C8A01DRAFT_49611</name>
</gene>
<feature type="region of interest" description="Disordered" evidence="1">
    <location>
        <begin position="214"/>
        <end position="255"/>
    </location>
</feature>
<feature type="compositionally biased region" description="Basic and acidic residues" evidence="1">
    <location>
        <begin position="226"/>
        <end position="238"/>
    </location>
</feature>